<dbReference type="Proteomes" id="UP001054821">
    <property type="component" value="Chromosome 2"/>
</dbReference>
<dbReference type="AlphaFoldDB" id="A0AAD4WK32"/>
<evidence type="ECO:0000313" key="2">
    <source>
        <dbReference type="EMBL" id="KAI5343767.1"/>
    </source>
</evidence>
<dbReference type="EMBL" id="JAJFAZ020000002">
    <property type="protein sequence ID" value="KAI5343767.1"/>
    <property type="molecule type" value="Genomic_DNA"/>
</dbReference>
<sequence length="230" mass="25549">MCPLICPPTFSEPSAWLQPQTTTTDSFPAFWVVDHQVCHGVSKVRIDPTDQLKQPMPPVNKMMIHNDETDETSEESVVAFTPPPAPASDEPSPPQLNQPPLAQTKSFEKFSIELRKRMPDLPMKSLSLRSSHDSEASELPKGLVLDGGGHIHIRHITSSPLVDVGCYSFGFVMERYFQRRFASTTSSLDNVGSSRDVDFSRDVDISRDVDSLKESELHDILANFIADPGL</sequence>
<feature type="region of interest" description="Disordered" evidence="1">
    <location>
        <begin position="69"/>
        <end position="102"/>
    </location>
</feature>
<evidence type="ECO:0000256" key="1">
    <source>
        <dbReference type="SAM" id="MobiDB-lite"/>
    </source>
</evidence>
<organism evidence="2 3">
    <name type="scientific">Prunus dulcis</name>
    <name type="common">Almond</name>
    <name type="synonym">Amygdalus dulcis</name>
    <dbReference type="NCBI Taxonomy" id="3755"/>
    <lineage>
        <taxon>Eukaryota</taxon>
        <taxon>Viridiplantae</taxon>
        <taxon>Streptophyta</taxon>
        <taxon>Embryophyta</taxon>
        <taxon>Tracheophyta</taxon>
        <taxon>Spermatophyta</taxon>
        <taxon>Magnoliopsida</taxon>
        <taxon>eudicotyledons</taxon>
        <taxon>Gunneridae</taxon>
        <taxon>Pentapetalae</taxon>
        <taxon>rosids</taxon>
        <taxon>fabids</taxon>
        <taxon>Rosales</taxon>
        <taxon>Rosaceae</taxon>
        <taxon>Amygdaloideae</taxon>
        <taxon>Amygdaleae</taxon>
        <taxon>Prunus</taxon>
    </lineage>
</organism>
<evidence type="ECO:0000313" key="3">
    <source>
        <dbReference type="Proteomes" id="UP001054821"/>
    </source>
</evidence>
<accession>A0AAD4WK32</accession>
<reference evidence="2 3" key="1">
    <citation type="journal article" date="2022" name="G3 (Bethesda)">
        <title>Whole-genome sequence and methylome profiling of the almond [Prunus dulcis (Mill.) D.A. Webb] cultivar 'Nonpareil'.</title>
        <authorList>
            <person name="D'Amico-Willman K.M."/>
            <person name="Ouma W.Z."/>
            <person name="Meulia T."/>
            <person name="Sideli G.M."/>
            <person name="Gradziel T.M."/>
            <person name="Fresnedo-Ramirez J."/>
        </authorList>
    </citation>
    <scope>NUCLEOTIDE SEQUENCE [LARGE SCALE GENOMIC DNA]</scope>
    <source>
        <strain evidence="2">Clone GOH B32 T37-40</strain>
    </source>
</reference>
<name>A0AAD4WK32_PRUDU</name>
<keyword evidence="3" id="KW-1185">Reference proteome</keyword>
<proteinExistence type="predicted"/>
<protein>
    <submittedName>
        <fullName evidence="2">Uncharacterized protein</fullName>
    </submittedName>
</protein>
<gene>
    <name evidence="2" type="ORF">L3X38_011643</name>
</gene>
<comment type="caution">
    <text evidence="2">The sequence shown here is derived from an EMBL/GenBank/DDBJ whole genome shotgun (WGS) entry which is preliminary data.</text>
</comment>
<feature type="compositionally biased region" description="Pro residues" evidence="1">
    <location>
        <begin position="81"/>
        <end position="97"/>
    </location>
</feature>